<evidence type="ECO:0000256" key="3">
    <source>
        <dbReference type="ARBA" id="ARBA00022679"/>
    </source>
</evidence>
<dbReference type="InterPro" id="IPR029063">
    <property type="entry name" value="SAM-dependent_MTases_sf"/>
</dbReference>
<sequence>MTDTLPFAESDDLPNDIPSLCNPIPYTLVNSRPLTDTPFVAPYVPLNPSITATALALAGVDSSDTLVDLGCGDGRILVAALQDPSEQSLLTTNTTTPNTITTTTITTTTMIQPCAPSRCIGVELDPYLAAYIRNTQSSLISTGRLVILEQDMFTVDLESIDATVIIMYLLPSGLNQLKPQLAKWLLVGTAPGALSVRRIVTITYSIPDWNPVQEQWACLSSNSFMGGSSATPHCLFRYEAKSICY</sequence>
<dbReference type="PANTHER" id="PTHR13610:SF11">
    <property type="entry name" value="METHYLTRANSFERASE DOMAIN-CONTAINING PROTEIN"/>
    <property type="match status" value="1"/>
</dbReference>
<dbReference type="SUPFAM" id="SSF53335">
    <property type="entry name" value="S-adenosyl-L-methionine-dependent methyltransferases"/>
    <property type="match status" value="1"/>
</dbReference>
<gene>
    <name evidence="5" type="ORF">BASA50_000566</name>
</gene>
<evidence type="ECO:0000313" key="6">
    <source>
        <dbReference type="Proteomes" id="UP001648503"/>
    </source>
</evidence>
<dbReference type="Proteomes" id="UP001648503">
    <property type="component" value="Unassembled WGS sequence"/>
</dbReference>
<dbReference type="InterPro" id="IPR026170">
    <property type="entry name" value="FAM173A/B"/>
</dbReference>
<organism evidence="5 6">
    <name type="scientific">Batrachochytrium salamandrivorans</name>
    <dbReference type="NCBI Taxonomy" id="1357716"/>
    <lineage>
        <taxon>Eukaryota</taxon>
        <taxon>Fungi</taxon>
        <taxon>Fungi incertae sedis</taxon>
        <taxon>Chytridiomycota</taxon>
        <taxon>Chytridiomycota incertae sedis</taxon>
        <taxon>Chytridiomycetes</taxon>
        <taxon>Rhizophydiales</taxon>
        <taxon>Rhizophydiales incertae sedis</taxon>
        <taxon>Batrachochytrium</taxon>
    </lineage>
</organism>
<protein>
    <recommendedName>
        <fullName evidence="7">Methyltransferase domain-containing protein</fullName>
    </recommendedName>
</protein>
<evidence type="ECO:0000256" key="4">
    <source>
        <dbReference type="ARBA" id="ARBA00022691"/>
    </source>
</evidence>
<dbReference type="PANTHER" id="PTHR13610">
    <property type="entry name" value="METHYLTRANSFERASE DOMAIN-CONTAINING PROTEIN"/>
    <property type="match status" value="1"/>
</dbReference>
<name>A0ABQ8EWN3_9FUNG</name>
<dbReference type="EMBL" id="JAFCIX010000574">
    <property type="protein sequence ID" value="KAH6586393.1"/>
    <property type="molecule type" value="Genomic_DNA"/>
</dbReference>
<reference evidence="5 6" key="1">
    <citation type="submission" date="2021-02" db="EMBL/GenBank/DDBJ databases">
        <title>Variation within the Batrachochytrium salamandrivorans European outbreak.</title>
        <authorList>
            <person name="Kelly M."/>
            <person name="Pasmans F."/>
            <person name="Shea T.P."/>
            <person name="Munoz J.F."/>
            <person name="Carranza S."/>
            <person name="Cuomo C.A."/>
            <person name="Martel A."/>
        </authorList>
    </citation>
    <scope>NUCLEOTIDE SEQUENCE [LARGE SCALE GENOMIC DNA]</scope>
    <source>
        <strain evidence="5 6">AMFP18/2</strain>
    </source>
</reference>
<keyword evidence="3" id="KW-0808">Transferase</keyword>
<keyword evidence="2" id="KW-0489">Methyltransferase</keyword>
<evidence type="ECO:0000256" key="1">
    <source>
        <dbReference type="ARBA" id="ARBA00010633"/>
    </source>
</evidence>
<keyword evidence="6" id="KW-1185">Reference proteome</keyword>
<comment type="similarity">
    <text evidence="1">Belongs to the ANT/ATPSC lysine N-methyltransferase family.</text>
</comment>
<proteinExistence type="inferred from homology"/>
<comment type="caution">
    <text evidence="5">The sequence shown here is derived from an EMBL/GenBank/DDBJ whole genome shotgun (WGS) entry which is preliminary data.</text>
</comment>
<evidence type="ECO:0008006" key="7">
    <source>
        <dbReference type="Google" id="ProtNLM"/>
    </source>
</evidence>
<accession>A0ABQ8EWN3</accession>
<keyword evidence="4" id="KW-0949">S-adenosyl-L-methionine</keyword>
<dbReference type="Gene3D" id="3.40.50.150">
    <property type="entry name" value="Vaccinia Virus protein VP39"/>
    <property type="match status" value="1"/>
</dbReference>
<evidence type="ECO:0000313" key="5">
    <source>
        <dbReference type="EMBL" id="KAH6586393.1"/>
    </source>
</evidence>
<evidence type="ECO:0000256" key="2">
    <source>
        <dbReference type="ARBA" id="ARBA00022603"/>
    </source>
</evidence>